<keyword evidence="6" id="KW-0001">2Fe-2S</keyword>
<dbReference type="Gene3D" id="2.40.40.20">
    <property type="match status" value="1"/>
</dbReference>
<keyword evidence="4" id="KW-0004">4Fe-4S</keyword>
<evidence type="ECO:0000256" key="9">
    <source>
        <dbReference type="ARBA" id="ARBA00023002"/>
    </source>
</evidence>
<dbReference type="CDD" id="cd02753">
    <property type="entry name" value="MopB_Formate-Dh-H"/>
    <property type="match status" value="1"/>
</dbReference>
<dbReference type="Pfam" id="PF00384">
    <property type="entry name" value="Molybdopterin"/>
    <property type="match status" value="1"/>
</dbReference>
<evidence type="ECO:0000259" key="12">
    <source>
        <dbReference type="PROSITE" id="PS51085"/>
    </source>
</evidence>
<evidence type="ECO:0000256" key="6">
    <source>
        <dbReference type="ARBA" id="ARBA00022714"/>
    </source>
</evidence>
<comment type="similarity">
    <text evidence="3">In the C-terminal section; belongs to the prokaryotic molybdopterin-containing oxidoreductase family.</text>
</comment>
<dbReference type="InterPro" id="IPR009010">
    <property type="entry name" value="Asp_de-COase-like_dom_sf"/>
</dbReference>
<keyword evidence="7" id="KW-0479">Metal-binding</keyword>
<keyword evidence="10" id="KW-0408">Iron</keyword>
<dbReference type="PROSITE" id="PS51839">
    <property type="entry name" value="4FE4S_HC3"/>
    <property type="match status" value="1"/>
</dbReference>
<feature type="domain" description="4Fe-4S Mo/W bis-MGD-type" evidence="14">
    <location>
        <begin position="264"/>
        <end position="320"/>
    </location>
</feature>
<evidence type="ECO:0000259" key="14">
    <source>
        <dbReference type="PROSITE" id="PS51669"/>
    </source>
</evidence>
<evidence type="ECO:0000256" key="7">
    <source>
        <dbReference type="ARBA" id="ARBA00022723"/>
    </source>
</evidence>
<organism evidence="16 17">
    <name type="scientific">Modicisalibacter zincidurans</name>
    <dbReference type="NCBI Taxonomy" id="1178777"/>
    <lineage>
        <taxon>Bacteria</taxon>
        <taxon>Pseudomonadati</taxon>
        <taxon>Pseudomonadota</taxon>
        <taxon>Gammaproteobacteria</taxon>
        <taxon>Oceanospirillales</taxon>
        <taxon>Halomonadaceae</taxon>
        <taxon>Modicisalibacter</taxon>
    </lineage>
</organism>
<dbReference type="InterPro" id="IPR006963">
    <property type="entry name" value="Mopterin_OxRdtase_4Fe-4S_dom"/>
</dbReference>
<reference evidence="17" key="1">
    <citation type="journal article" date="2019" name="Int. J. Syst. Evol. Microbiol.">
        <title>The Global Catalogue of Microorganisms (GCM) 10K type strain sequencing project: providing services to taxonomists for standard genome sequencing and annotation.</title>
        <authorList>
            <consortium name="The Broad Institute Genomics Platform"/>
            <consortium name="The Broad Institute Genome Sequencing Center for Infectious Disease"/>
            <person name="Wu L."/>
            <person name="Ma J."/>
        </authorList>
    </citation>
    <scope>NUCLEOTIDE SEQUENCE [LARGE SCALE GENOMIC DNA]</scope>
    <source>
        <strain evidence="17">JCM 18472</strain>
    </source>
</reference>
<dbReference type="InterPro" id="IPR006656">
    <property type="entry name" value="Mopterin_OxRdtase"/>
</dbReference>
<dbReference type="Gene3D" id="3.10.20.740">
    <property type="match status" value="1"/>
</dbReference>
<dbReference type="InterPro" id="IPR036010">
    <property type="entry name" value="2Fe-2S_ferredoxin-like_sf"/>
</dbReference>
<dbReference type="PANTHER" id="PTHR43105:SF14">
    <property type="entry name" value="FORMATE DEHYDROGENASE H"/>
    <property type="match status" value="1"/>
</dbReference>
<dbReference type="Pfam" id="PF04879">
    <property type="entry name" value="Molybdop_Fe4S4"/>
    <property type="match status" value="1"/>
</dbReference>
<dbReference type="InterPro" id="IPR027467">
    <property type="entry name" value="MopterinOxRdtase_cofactor_BS"/>
</dbReference>
<evidence type="ECO:0000259" key="15">
    <source>
        <dbReference type="PROSITE" id="PS51839"/>
    </source>
</evidence>
<dbReference type="InterPro" id="IPR050123">
    <property type="entry name" value="Prok_molybdopt-oxidoreductase"/>
</dbReference>
<keyword evidence="11" id="KW-0411">Iron-sulfur</keyword>
<dbReference type="InterPro" id="IPR017896">
    <property type="entry name" value="4Fe4S_Fe-S-bd"/>
</dbReference>
<evidence type="ECO:0000313" key="17">
    <source>
        <dbReference type="Proteomes" id="UP001500074"/>
    </source>
</evidence>
<dbReference type="Proteomes" id="UP001500074">
    <property type="component" value="Unassembled WGS sequence"/>
</dbReference>
<keyword evidence="5" id="KW-0500">Molybdenum</keyword>
<dbReference type="EMBL" id="BAABKI010000020">
    <property type="protein sequence ID" value="GAA5176118.1"/>
    <property type="molecule type" value="Genomic_DNA"/>
</dbReference>
<dbReference type="SUPFAM" id="SSF53706">
    <property type="entry name" value="Formate dehydrogenase/DMSO reductase, domains 1-3"/>
    <property type="match status" value="1"/>
</dbReference>
<comment type="caution">
    <text evidence="16">The sequence shown here is derived from an EMBL/GenBank/DDBJ whole genome shotgun (WGS) entry which is preliminary data.</text>
</comment>
<keyword evidence="17" id="KW-1185">Reference proteome</keyword>
<dbReference type="Gene3D" id="3.40.50.740">
    <property type="match status" value="1"/>
</dbReference>
<dbReference type="SUPFAM" id="SSF54292">
    <property type="entry name" value="2Fe-2S ferredoxin-like"/>
    <property type="match status" value="1"/>
</dbReference>
<evidence type="ECO:0000313" key="16">
    <source>
        <dbReference type="EMBL" id="GAA5176118.1"/>
    </source>
</evidence>
<feature type="domain" description="4Fe-4S ferredoxin-type" evidence="13">
    <location>
        <begin position="143"/>
        <end position="170"/>
    </location>
</feature>
<dbReference type="Pfam" id="PF13510">
    <property type="entry name" value="Fer2_4"/>
    <property type="match status" value="1"/>
</dbReference>
<dbReference type="PROSITE" id="PS51085">
    <property type="entry name" value="2FE2S_FER_2"/>
    <property type="match status" value="1"/>
</dbReference>
<gene>
    <name evidence="16" type="primary">fdhF_1</name>
    <name evidence="16" type="ORF">GCM10023342_20930</name>
</gene>
<dbReference type="PROSITE" id="PS00198">
    <property type="entry name" value="4FE4S_FER_1"/>
    <property type="match status" value="1"/>
</dbReference>
<evidence type="ECO:0000259" key="13">
    <source>
        <dbReference type="PROSITE" id="PS51379"/>
    </source>
</evidence>
<feature type="domain" description="4Fe-4S His(Cys)3-ligated-type" evidence="15">
    <location>
        <begin position="83"/>
        <end position="123"/>
    </location>
</feature>
<evidence type="ECO:0000256" key="10">
    <source>
        <dbReference type="ARBA" id="ARBA00023004"/>
    </source>
</evidence>
<dbReference type="SMART" id="SM00929">
    <property type="entry name" value="NADH-G_4Fe-4S_3"/>
    <property type="match status" value="1"/>
</dbReference>
<evidence type="ECO:0000256" key="1">
    <source>
        <dbReference type="ARBA" id="ARBA00001942"/>
    </source>
</evidence>
<dbReference type="InterPro" id="IPR017900">
    <property type="entry name" value="4Fe4S_Fe_S_CS"/>
</dbReference>
<evidence type="ECO:0000256" key="11">
    <source>
        <dbReference type="ARBA" id="ARBA00023014"/>
    </source>
</evidence>
<feature type="domain" description="2Fe-2S ferredoxin-type" evidence="12">
    <location>
        <begin position="7"/>
        <end position="83"/>
    </location>
</feature>
<dbReference type="Gene3D" id="3.30.70.20">
    <property type="match status" value="1"/>
</dbReference>
<evidence type="ECO:0000256" key="3">
    <source>
        <dbReference type="ARBA" id="ARBA00007023"/>
    </source>
</evidence>
<sequence>MAKANVSDCTIVYDGERLTGKAGTPLVQFLEAHDIDLPHVCYHPSLGPLETCDTCWVEIDGELKRGCTIRAEEGLAVSSQDDFAKAAREEGMDRLLGKHELYCTVCENNTGDCTLHNTMVDMQIPIQRYKFQRKPYEKDESSPFYTYDPDQCILCGRCVEACQNVEVNETLTIDYSMDNPRVLWDGGEKIDDSSCVHCGHCVTVCPCNALMENTMQPDAGPFTAMPQSLKRPMIDIIKTLEQTVSATPVSGLSEMDMHWRQPEIKRTKTVCTYCGVGCSFEMWTRDRHILKVQPVAEAPANGISTCIKGKFAWDFVNSEKRLTMPLIRENGRFREAGWDEALDLVARRLIETRDKYGADSLGFIGSSKASNEEAYLTQKIARLIIGTNSVDNSSRYCQNPATKGLFRTVGYGGDAGSIEDIQKAEVVVIVGSNTAENHPVIASRIKAAQKLHGQKVIVIDPRKHEMAERADIYLKPKASTDLILASALSRYMFDNGYADQQFLDKWVNQVDEYRESLEPFTLEFAEEKTGISRQELIDTAEMIGKAGSVSLLWAMGITQHSHGSDTSTALSNLLVVTGNYGKPGTGGYPMRGHNNVQGASDFGCLRNMYPGYEKVTDDSARERWAKGWGVDKERLSDKVGEGNFLMVQSAEKEKLKAMYVIGEETAFSDADSANVHSAFEKLDFMVVQDIFMSRTAEFADVVLPGCPSVEKEGTFVNTERRIQRFYEVMPPLGDSRPDWCILTDLAARMGYDWGYTHPSQIMEECASISPLFAGVTYERLEGWKSLQWPVKADGSDSPLLYTEGFHSEDGKASLYPLEWKEPDEAPDEKYRFSLDNGRMLEHFQATNQTGRGPRIWDEAPGWFVEVSPELAAEKGIEDGTWVCLSSRRDSIEVRALVTSRVSGDTLFLPIHQGKPGVNALTGEHHDPDVDTPAYKETAVNLEVLDREKGEPPLKRNNYRYGHRTPTQGVPVEVKWMQKDYVEPPAQQSNPRKM</sequence>
<accession>A0ABP9RFR0</accession>
<dbReference type="Pfam" id="PF10588">
    <property type="entry name" value="NADH-G_4Fe-4S_3"/>
    <property type="match status" value="1"/>
</dbReference>
<dbReference type="Gene3D" id="3.40.228.10">
    <property type="entry name" value="Dimethylsulfoxide Reductase, domain 2"/>
    <property type="match status" value="1"/>
</dbReference>
<evidence type="ECO:0000256" key="4">
    <source>
        <dbReference type="ARBA" id="ARBA00022485"/>
    </source>
</evidence>
<feature type="domain" description="4Fe-4S ferredoxin-type" evidence="13">
    <location>
        <begin position="186"/>
        <end position="215"/>
    </location>
</feature>
<protein>
    <submittedName>
        <fullName evidence="16">Formate dehydrogenase subunit alpha</fullName>
    </submittedName>
</protein>
<proteinExistence type="inferred from homology"/>
<evidence type="ECO:0000256" key="8">
    <source>
        <dbReference type="ARBA" id="ARBA00022737"/>
    </source>
</evidence>
<dbReference type="InterPro" id="IPR019574">
    <property type="entry name" value="NADH_UbQ_OxRdtase_Gsu_4Fe4S-bd"/>
</dbReference>
<comment type="similarity">
    <text evidence="2">Belongs to the complex I 75 kDa subunit family.</text>
</comment>
<dbReference type="PROSITE" id="PS51669">
    <property type="entry name" value="4FE4S_MOW_BIS_MGD"/>
    <property type="match status" value="1"/>
</dbReference>
<keyword evidence="9" id="KW-0560">Oxidoreductase</keyword>
<dbReference type="PROSITE" id="PS00551">
    <property type="entry name" value="MOLYBDOPTERIN_PROK_1"/>
    <property type="match status" value="1"/>
</dbReference>
<dbReference type="Pfam" id="PF01568">
    <property type="entry name" value="Molydop_binding"/>
    <property type="match status" value="1"/>
</dbReference>
<dbReference type="Pfam" id="PF12838">
    <property type="entry name" value="Fer4_7"/>
    <property type="match status" value="1"/>
</dbReference>
<evidence type="ECO:0000256" key="5">
    <source>
        <dbReference type="ARBA" id="ARBA00022505"/>
    </source>
</evidence>
<dbReference type="NCBIfam" id="TIGR01591">
    <property type="entry name" value="Fdh-alpha"/>
    <property type="match status" value="1"/>
</dbReference>
<dbReference type="SMART" id="SM00926">
    <property type="entry name" value="Molybdop_Fe4S4"/>
    <property type="match status" value="1"/>
</dbReference>
<dbReference type="PROSITE" id="PS51379">
    <property type="entry name" value="4FE4S_FER_2"/>
    <property type="match status" value="2"/>
</dbReference>
<dbReference type="InterPro" id="IPR001041">
    <property type="entry name" value="2Fe-2S_ferredoxin-type"/>
</dbReference>
<dbReference type="SUPFAM" id="SSF50692">
    <property type="entry name" value="ADC-like"/>
    <property type="match status" value="1"/>
</dbReference>
<dbReference type="SUPFAM" id="SSF54862">
    <property type="entry name" value="4Fe-4S ferredoxins"/>
    <property type="match status" value="1"/>
</dbReference>
<name>A0ABP9RFR0_9GAMM</name>
<dbReference type="InterPro" id="IPR006657">
    <property type="entry name" value="MoPterin_dinucl-bd_dom"/>
</dbReference>
<dbReference type="PANTHER" id="PTHR43105">
    <property type="entry name" value="RESPIRATORY NITRATE REDUCTASE"/>
    <property type="match status" value="1"/>
</dbReference>
<dbReference type="RefSeq" id="WP_031382745.1">
    <property type="nucleotide sequence ID" value="NZ_BAABKI010000020.1"/>
</dbReference>
<evidence type="ECO:0000256" key="2">
    <source>
        <dbReference type="ARBA" id="ARBA00005404"/>
    </source>
</evidence>
<dbReference type="PIRSF" id="PIRSF036643">
    <property type="entry name" value="FDH_alpha"/>
    <property type="match status" value="1"/>
</dbReference>
<dbReference type="InterPro" id="IPR041924">
    <property type="entry name" value="Formate_Dh-H_N"/>
</dbReference>
<comment type="cofactor">
    <cofactor evidence="1">
        <name>Mo-bis(molybdopterin guanine dinucleotide)</name>
        <dbReference type="ChEBI" id="CHEBI:60539"/>
    </cofactor>
</comment>
<dbReference type="Gene3D" id="2.20.25.90">
    <property type="entry name" value="ADC-like domains"/>
    <property type="match status" value="1"/>
</dbReference>
<dbReference type="InterPro" id="IPR006478">
    <property type="entry name" value="Formate_DH_asu"/>
</dbReference>
<keyword evidence="8" id="KW-0677">Repeat</keyword>